<protein>
    <recommendedName>
        <fullName evidence="2">Activator of Hsp90 ATPase homologue 1/2-like C-terminal domain-containing protein</fullName>
    </recommendedName>
</protein>
<evidence type="ECO:0000259" key="2">
    <source>
        <dbReference type="Pfam" id="PF08327"/>
    </source>
</evidence>
<dbReference type="RefSeq" id="WP_003895562.1">
    <property type="nucleotide sequence ID" value="NZ_CP027541.1"/>
</dbReference>
<evidence type="ECO:0000256" key="1">
    <source>
        <dbReference type="ARBA" id="ARBA00006817"/>
    </source>
</evidence>
<dbReference type="Gene3D" id="3.30.530.20">
    <property type="match status" value="1"/>
</dbReference>
<organism evidence="3 4">
    <name type="scientific">Mycolicibacterium smegmatis (strain MKD8)</name>
    <name type="common">Mycobacterium smegmatis</name>
    <dbReference type="NCBI Taxonomy" id="1214915"/>
    <lineage>
        <taxon>Bacteria</taxon>
        <taxon>Bacillati</taxon>
        <taxon>Actinomycetota</taxon>
        <taxon>Actinomycetes</taxon>
        <taxon>Mycobacteriales</taxon>
        <taxon>Mycobacteriaceae</taxon>
        <taxon>Mycolicibacterium</taxon>
    </lineage>
</organism>
<dbReference type="InterPro" id="IPR013538">
    <property type="entry name" value="ASHA1/2-like_C"/>
</dbReference>
<dbReference type="CDD" id="cd08899">
    <property type="entry name" value="SRPBCC_CalC_Aha1-like_6"/>
    <property type="match status" value="1"/>
</dbReference>
<comment type="similarity">
    <text evidence="1">Belongs to the AHA1 family.</text>
</comment>
<dbReference type="SUPFAM" id="SSF55961">
    <property type="entry name" value="Bet v1-like"/>
    <property type="match status" value="1"/>
</dbReference>
<accession>A0A2U9PTF0</accession>
<dbReference type="Pfam" id="PF08327">
    <property type="entry name" value="AHSA1"/>
    <property type="match status" value="1"/>
</dbReference>
<reference evidence="3 4" key="1">
    <citation type="journal article" date="2013" name="Genome Announc.">
        <title>Draft genome sequence of MKD8, a conjugal recipient Mycobacterium smegmatis strain.</title>
        <authorList>
            <person name="Gray T.A."/>
            <person name="Palumbo M.J."/>
            <person name="Derbyshire K.M."/>
        </authorList>
    </citation>
    <scope>NUCLEOTIDE SEQUENCE [LARGE SCALE GENOMIC DNA]</scope>
    <source>
        <strain evidence="3 4">MKD8</strain>
    </source>
</reference>
<dbReference type="InterPro" id="IPR023393">
    <property type="entry name" value="START-like_dom_sf"/>
</dbReference>
<dbReference type="EMBL" id="CP027541">
    <property type="protein sequence ID" value="AWT55056.1"/>
    <property type="molecule type" value="Genomic_DNA"/>
</dbReference>
<proteinExistence type="inferred from homology"/>
<sequence length="170" mass="19272">MTEREGKLTIEGDLAVLRFERRLPYPVEAVWAAITDPQQRGQWLGETTIEAREGGRIEMIPDGPGVPTEHKKMTGRIRVWDPPRVFEHEWHQPILAETGSVRYELTPDGEGTVLRFTHRGLTPRDGQGFLPGTHAFFDRMEAYLAGEPLPDWATRYQEVARSKNGGTNHA</sequence>
<dbReference type="Proteomes" id="UP000011200">
    <property type="component" value="Chromosome"/>
</dbReference>
<feature type="domain" description="Activator of Hsp90 ATPase homologue 1/2-like C-terminal" evidence="2">
    <location>
        <begin position="25"/>
        <end position="144"/>
    </location>
</feature>
<dbReference type="AlphaFoldDB" id="A0A2U9PTF0"/>
<name>A0A2U9PTF0_MYCSE</name>
<evidence type="ECO:0000313" key="3">
    <source>
        <dbReference type="EMBL" id="AWT55056.1"/>
    </source>
</evidence>
<evidence type="ECO:0000313" key="4">
    <source>
        <dbReference type="Proteomes" id="UP000011200"/>
    </source>
</evidence>
<reference evidence="4" key="2">
    <citation type="submission" date="2018-03" db="EMBL/GenBank/DDBJ databases">
        <authorList>
            <person name="Derbyshire K."/>
            <person name="Gray T.A."/>
            <person name="Champion M."/>
        </authorList>
    </citation>
    <scope>NUCLEOTIDE SEQUENCE [LARGE SCALE GENOMIC DNA]</scope>
    <source>
        <strain evidence="4">MKD8</strain>
    </source>
</reference>
<gene>
    <name evidence="3" type="ORF">D806_040900</name>
</gene>